<keyword evidence="2" id="KW-1185">Reference proteome</keyword>
<protein>
    <submittedName>
        <fullName evidence="1">GH92 family glycosyl hydrolase</fullName>
        <ecNumber evidence="1">3.2.1.-</ecNumber>
    </submittedName>
</protein>
<reference evidence="1" key="1">
    <citation type="submission" date="2021-08" db="EMBL/GenBank/DDBJ databases">
        <title>Novel anaerobic bacterium isolated from sea squirt in East Sea, Republic of Korea.</title>
        <authorList>
            <person name="Nguyen T.H."/>
            <person name="Li Z."/>
            <person name="Lee Y.-J."/>
            <person name="Ko J."/>
            <person name="Kim S.-G."/>
        </authorList>
    </citation>
    <scope>NUCLEOTIDE SEQUENCE</scope>
    <source>
        <strain evidence="1">KCTC 25031</strain>
    </source>
</reference>
<dbReference type="EC" id="3.2.1.-" evidence="1"/>
<keyword evidence="1" id="KW-0378">Hydrolase</keyword>
<evidence type="ECO:0000313" key="1">
    <source>
        <dbReference type="EMBL" id="QZE12717.1"/>
    </source>
</evidence>
<accession>A0AC61NN09</accession>
<dbReference type="Proteomes" id="UP000826212">
    <property type="component" value="Chromosome"/>
</dbReference>
<evidence type="ECO:0000313" key="2">
    <source>
        <dbReference type="Proteomes" id="UP000826212"/>
    </source>
</evidence>
<keyword evidence="1" id="KW-0326">Glycosidase</keyword>
<gene>
    <name evidence="1" type="ORF">K4L44_08955</name>
</gene>
<dbReference type="EMBL" id="CP081303">
    <property type="protein sequence ID" value="QZE12717.1"/>
    <property type="molecule type" value="Genomic_DNA"/>
</dbReference>
<organism evidence="1 2">
    <name type="scientific">Halosquirtibacter laminarini</name>
    <dbReference type="NCBI Taxonomy" id="3374600"/>
    <lineage>
        <taxon>Bacteria</taxon>
        <taxon>Pseudomonadati</taxon>
        <taxon>Bacteroidota</taxon>
        <taxon>Bacteroidia</taxon>
        <taxon>Marinilabiliales</taxon>
        <taxon>Prolixibacteraceae</taxon>
        <taxon>Halosquirtibacter</taxon>
    </lineage>
</organism>
<proteinExistence type="predicted"/>
<name>A0AC61NN09_9BACT</name>
<sequence>MQKNISRVRSFFATFVMVSMFVSCDSTKTTNSDEVVESMSNYKYMDPFIGTGGHVHTFPGATFPFGMIQLSPDADTKGWDWCAGYHYSDTNIKGFSHNHLSGTGWSDLGDILLMPGTNDYYLSAGPKTDPDKGWRSRFSHEKESASPGYYEVDLLDSHVKVALTANQRVGFHKYTFPKTKGKKWVVIDPTNKIFGKVFSTSLKKVDKNTMQGLCHSTGWGGDRNVYFEAWFSESIKKVIFTDGKREIKEGDHFDDPNARAIVFFDETLRKPLEVKVALSGVSQAGASNNLLVGGGQLSFDEAKSKTVKEWHDISRVIEVEGCSLNQKRIFYTAIYHNFIAPNLWMDVDGSYVAVGKTLQANGFVNYSTFSTWDTFRATFPLLSLIRPKDVSNMANSLISRYRDAKDHMPLWELLGYDNTCMIGNPAVIFIFDAIQQGVPNIDKEQALEAMVDLATHDKISSSDGVGGIDLYIKKGYVPSNIPANVSKTLEYAYADWCIAKLADELGKEDIASTYYKRAQNYRNNYNKELNHFWPKNSDGSWFPEFKLNSWAKLKPHYISGNIWAYDYFVPHDMKGLINLKGGSKAFEEDLDHLFNTPLNMEGDQHVDISGFIGGYAHGDEPGHANAYLYNYVGASYKTQKYVRQIMDEMYKDTPDGMINNEDCGQMSAWYIFSSMGFYPVTPGSNRYILGSPIFDRVKWNLPNGKHFEVIAHNQSNESIYVDHVLLNGKPYDKLYITTKDILSGAKLEFFMSKTPNVEFGKEPTSWPQN</sequence>